<dbReference type="Proteomes" id="UP001397290">
    <property type="component" value="Unassembled WGS sequence"/>
</dbReference>
<comment type="caution">
    <text evidence="2">The sequence shown here is derived from an EMBL/GenBank/DDBJ whole genome shotgun (WGS) entry which is preliminary data.</text>
</comment>
<organism evidence="2 3">
    <name type="scientific">Beauveria asiatica</name>
    <dbReference type="NCBI Taxonomy" id="1069075"/>
    <lineage>
        <taxon>Eukaryota</taxon>
        <taxon>Fungi</taxon>
        <taxon>Dikarya</taxon>
        <taxon>Ascomycota</taxon>
        <taxon>Pezizomycotina</taxon>
        <taxon>Sordariomycetes</taxon>
        <taxon>Hypocreomycetidae</taxon>
        <taxon>Hypocreales</taxon>
        <taxon>Cordycipitaceae</taxon>
        <taxon>Beauveria</taxon>
    </lineage>
</organism>
<evidence type="ECO:0000313" key="3">
    <source>
        <dbReference type="Proteomes" id="UP001397290"/>
    </source>
</evidence>
<feature type="chain" id="PRO_5044001882" evidence="1">
    <location>
        <begin position="20"/>
        <end position="59"/>
    </location>
</feature>
<gene>
    <name evidence="2" type="ORF">G3M48_003800</name>
</gene>
<protein>
    <submittedName>
        <fullName evidence="2">Uncharacterized protein</fullName>
    </submittedName>
</protein>
<evidence type="ECO:0000313" key="2">
    <source>
        <dbReference type="EMBL" id="KAK8145925.1"/>
    </source>
</evidence>
<keyword evidence="1" id="KW-0732">Signal</keyword>
<proteinExistence type="predicted"/>
<dbReference type="AlphaFoldDB" id="A0AAW0RUU7"/>
<reference evidence="2 3" key="1">
    <citation type="submission" date="2020-02" db="EMBL/GenBank/DDBJ databases">
        <title>Comparative genomics of the hypocrealean fungal genus Beauvera.</title>
        <authorList>
            <person name="Showalter D.N."/>
            <person name="Bushley K.E."/>
            <person name="Rehner S.A."/>
        </authorList>
    </citation>
    <scope>NUCLEOTIDE SEQUENCE [LARGE SCALE GENOMIC DNA]</scope>
    <source>
        <strain evidence="2 3">ARSEF4384</strain>
    </source>
</reference>
<accession>A0AAW0RUU7</accession>
<feature type="signal peptide" evidence="1">
    <location>
        <begin position="1"/>
        <end position="19"/>
    </location>
</feature>
<name>A0AAW0RUU7_9HYPO</name>
<dbReference type="EMBL" id="JAAHCF010000246">
    <property type="protein sequence ID" value="KAK8145925.1"/>
    <property type="molecule type" value="Genomic_DNA"/>
</dbReference>
<keyword evidence="3" id="KW-1185">Reference proteome</keyword>
<evidence type="ECO:0000256" key="1">
    <source>
        <dbReference type="SAM" id="SignalP"/>
    </source>
</evidence>
<sequence>MRIGFTVTAIAAAFPAVLASYRVGSSCTYEGPEQKTIYGCCRIRPPPFHGQAGNAYCAC</sequence>